<dbReference type="InterPro" id="IPR023404">
    <property type="entry name" value="rSAM_horseshoe"/>
</dbReference>
<dbReference type="InterPro" id="IPR023984">
    <property type="entry name" value="rSAM_ocin_1"/>
</dbReference>
<dbReference type="SFLD" id="SFLDG01082">
    <property type="entry name" value="B12-binding_domain_containing"/>
    <property type="match status" value="1"/>
</dbReference>
<dbReference type="SFLD" id="SFLDF00324">
    <property type="entry name" value="bacteriocin_maturation"/>
    <property type="match status" value="1"/>
</dbReference>
<evidence type="ECO:0000313" key="7">
    <source>
        <dbReference type="EMBL" id="GAA0270968.1"/>
    </source>
</evidence>
<dbReference type="PANTHER" id="PTHR43409:SF7">
    <property type="entry name" value="BLL1977 PROTEIN"/>
    <property type="match status" value="1"/>
</dbReference>
<evidence type="ECO:0000313" key="8">
    <source>
        <dbReference type="Proteomes" id="UP001501867"/>
    </source>
</evidence>
<keyword evidence="4" id="KW-0408">Iron</keyword>
<dbReference type="PANTHER" id="PTHR43409">
    <property type="entry name" value="ANAEROBIC MAGNESIUM-PROTOPORPHYRIN IX MONOMETHYL ESTER CYCLASE-RELATED"/>
    <property type="match status" value="1"/>
</dbReference>
<reference evidence="7 8" key="1">
    <citation type="journal article" date="2019" name="Int. J. Syst. Evol. Microbiol.">
        <title>The Global Catalogue of Microorganisms (GCM) 10K type strain sequencing project: providing services to taxonomists for standard genome sequencing and annotation.</title>
        <authorList>
            <consortium name="The Broad Institute Genomics Platform"/>
            <consortium name="The Broad Institute Genome Sequencing Center for Infectious Disease"/>
            <person name="Wu L."/>
            <person name="Ma J."/>
        </authorList>
    </citation>
    <scope>NUCLEOTIDE SEQUENCE [LARGE SCALE GENOMIC DNA]</scope>
    <source>
        <strain evidence="7 8">JCM 4505</strain>
    </source>
</reference>
<evidence type="ECO:0000259" key="6">
    <source>
        <dbReference type="PROSITE" id="PS51332"/>
    </source>
</evidence>
<dbReference type="Gene3D" id="3.80.30.20">
    <property type="entry name" value="tm_1862 like domain"/>
    <property type="match status" value="1"/>
</dbReference>
<dbReference type="SMART" id="SM00729">
    <property type="entry name" value="Elp3"/>
    <property type="match status" value="1"/>
</dbReference>
<evidence type="ECO:0000256" key="4">
    <source>
        <dbReference type="ARBA" id="ARBA00023004"/>
    </source>
</evidence>
<dbReference type="Gene3D" id="3.40.50.280">
    <property type="entry name" value="Cobalamin-binding domain"/>
    <property type="match status" value="1"/>
</dbReference>
<evidence type="ECO:0000256" key="3">
    <source>
        <dbReference type="ARBA" id="ARBA00022723"/>
    </source>
</evidence>
<accession>A0ABN0V242</accession>
<dbReference type="SUPFAM" id="SSF102114">
    <property type="entry name" value="Radical SAM enzymes"/>
    <property type="match status" value="1"/>
</dbReference>
<dbReference type="SFLD" id="SFLDS00029">
    <property type="entry name" value="Radical_SAM"/>
    <property type="match status" value="1"/>
</dbReference>
<comment type="cofactor">
    <cofactor evidence="1">
        <name>[4Fe-4S] cluster</name>
        <dbReference type="ChEBI" id="CHEBI:49883"/>
    </cofactor>
</comment>
<dbReference type="Proteomes" id="UP001501867">
    <property type="component" value="Unassembled WGS sequence"/>
</dbReference>
<dbReference type="InterPro" id="IPR051198">
    <property type="entry name" value="BchE-like"/>
</dbReference>
<evidence type="ECO:0000256" key="2">
    <source>
        <dbReference type="ARBA" id="ARBA00022691"/>
    </source>
</evidence>
<proteinExistence type="predicted"/>
<keyword evidence="8" id="KW-1185">Reference proteome</keyword>
<dbReference type="EMBL" id="BAAABV010000005">
    <property type="protein sequence ID" value="GAA0270968.1"/>
    <property type="molecule type" value="Genomic_DNA"/>
</dbReference>
<gene>
    <name evidence="7" type="ORF">GCM10010302_05660</name>
</gene>
<keyword evidence="2" id="KW-0949">S-adenosyl-L-methionine</keyword>
<dbReference type="InterPro" id="IPR006638">
    <property type="entry name" value="Elp3/MiaA/NifB-like_rSAM"/>
</dbReference>
<keyword evidence="5" id="KW-0411">Iron-sulfur</keyword>
<keyword evidence="3" id="KW-0479">Metal-binding</keyword>
<evidence type="ECO:0000256" key="5">
    <source>
        <dbReference type="ARBA" id="ARBA00023014"/>
    </source>
</evidence>
<feature type="domain" description="B12-binding" evidence="6">
    <location>
        <begin position="139"/>
        <end position="230"/>
    </location>
</feature>
<evidence type="ECO:0000256" key="1">
    <source>
        <dbReference type="ARBA" id="ARBA00001966"/>
    </source>
</evidence>
<sequence length="641" mass="70639">MELMQIGHKQPVLNLSPPVVHEDSLSVALVCMPWAVVDMPSLALSTVAPLFERRAEVEKLDVVYGNIRWLDHLVREVGLERGHYELIVDAEVFGVGEWVFSSCFRPGADPRGTTFYDLIRDSEHVDAYCAMFRAAPAFIDELARDLVASDADVLGLTTTFDQNIASFALAHRVKELRPDVVTILGGANCDGVQGTAVHRARPEFDYVIRGEAEHSIAPLIAHIAECRSGDGKKNEELLRAVPGLCWRSDADGTTVSNPIGRTPVSMNVVPEPTYDHYFRDLGKSPAAPFIDVKIPLEASRGCWWGAKHHCTFCGLNGSAMTHRAKPAERVRAEAGRAIRRHHVLDLVFSDNILAPEHVVQLTSDLALPAEWDVRLFAEVKSNLNFSQLESLARAGFTQLQPGVESLCTPILRIMRKGVTGWQNVRFLRDCATCRIYPSWNILVGFPGEKDSDYEALIASLPSLHHLTPPAGAFPIKLERFSPYFDDPALGLQALGPSLNLVSAYEGVAEGLDDLVYVFESAPAGLSPEVNELLREAVASWKETGSVSRLVALPSPDDSLVVIDDRPAWPSRELVFRPGLEAEAYRALAKGKTLPALASAMRSLEIDLREGQLEELVENWTELGIVFREDSTYLALATGLRW</sequence>
<dbReference type="NCBIfam" id="TIGR03975">
    <property type="entry name" value="rSAM_ocin_1"/>
    <property type="match status" value="1"/>
</dbReference>
<organism evidence="7 8">
    <name type="scientific">Streptomyces polychromogenes</name>
    <dbReference type="NCBI Taxonomy" id="67342"/>
    <lineage>
        <taxon>Bacteria</taxon>
        <taxon>Bacillati</taxon>
        <taxon>Actinomycetota</taxon>
        <taxon>Actinomycetes</taxon>
        <taxon>Kitasatosporales</taxon>
        <taxon>Streptomycetaceae</taxon>
        <taxon>Streptomyces</taxon>
    </lineage>
</organism>
<dbReference type="InterPro" id="IPR058240">
    <property type="entry name" value="rSAM_sf"/>
</dbReference>
<dbReference type="InterPro" id="IPR006158">
    <property type="entry name" value="Cobalamin-bd"/>
</dbReference>
<dbReference type="Pfam" id="PF04055">
    <property type="entry name" value="Radical_SAM"/>
    <property type="match status" value="1"/>
</dbReference>
<name>A0ABN0V242_9ACTN</name>
<protein>
    <submittedName>
        <fullName evidence="7">RiPP maturation radical SAM C-methyltransferase</fullName>
    </submittedName>
</protein>
<dbReference type="PROSITE" id="PS51332">
    <property type="entry name" value="B12_BINDING"/>
    <property type="match status" value="1"/>
</dbReference>
<comment type="caution">
    <text evidence="7">The sequence shown here is derived from an EMBL/GenBank/DDBJ whole genome shotgun (WGS) entry which is preliminary data.</text>
</comment>
<dbReference type="InterPro" id="IPR007197">
    <property type="entry name" value="rSAM"/>
</dbReference>